<dbReference type="Pfam" id="PF13586">
    <property type="entry name" value="DDE_Tnp_1_2"/>
    <property type="match status" value="1"/>
</dbReference>
<evidence type="ECO:0000313" key="3">
    <source>
        <dbReference type="Proteomes" id="UP001524547"/>
    </source>
</evidence>
<accession>A0ABT1W0R5</accession>
<dbReference type="EMBL" id="JAMZEJ010000010">
    <property type="protein sequence ID" value="MCQ8242194.1"/>
    <property type="molecule type" value="Genomic_DNA"/>
</dbReference>
<organism evidence="2 3">
    <name type="scientific">Rhizosaccharibacter radicis</name>
    <dbReference type="NCBI Taxonomy" id="2782605"/>
    <lineage>
        <taxon>Bacteria</taxon>
        <taxon>Pseudomonadati</taxon>
        <taxon>Pseudomonadota</taxon>
        <taxon>Alphaproteobacteria</taxon>
        <taxon>Acetobacterales</taxon>
        <taxon>Acetobacteraceae</taxon>
        <taxon>Rhizosaccharibacter</taxon>
    </lineage>
</organism>
<protein>
    <submittedName>
        <fullName evidence="2">Transposase</fullName>
    </submittedName>
</protein>
<dbReference type="PANTHER" id="PTHR30007:SF1">
    <property type="entry name" value="BLR1914 PROTEIN"/>
    <property type="match status" value="1"/>
</dbReference>
<keyword evidence="3" id="KW-1185">Reference proteome</keyword>
<evidence type="ECO:0000259" key="1">
    <source>
        <dbReference type="Pfam" id="PF13586"/>
    </source>
</evidence>
<comment type="caution">
    <text evidence="2">The sequence shown here is derived from an EMBL/GenBank/DDBJ whole genome shotgun (WGS) entry which is preliminary data.</text>
</comment>
<dbReference type="InterPro" id="IPR025668">
    <property type="entry name" value="Tnp_DDE_dom"/>
</dbReference>
<evidence type="ECO:0000313" key="2">
    <source>
        <dbReference type="EMBL" id="MCQ8242194.1"/>
    </source>
</evidence>
<feature type="domain" description="Transposase DDE" evidence="1">
    <location>
        <begin position="10"/>
        <end position="92"/>
    </location>
</feature>
<sequence>MPAIPPPADVIADKAYDADDLRDFLIKQGTRPVISPMPNRRALPPFNAVAYRQRNLIERAFCKLKDWRAIATRYDKTARNFLAGICLVLTVTAWVR</sequence>
<dbReference type="PANTHER" id="PTHR30007">
    <property type="entry name" value="PHP DOMAIN PROTEIN"/>
    <property type="match status" value="1"/>
</dbReference>
<gene>
    <name evidence="2" type="ORF">NFI88_15270</name>
</gene>
<dbReference type="Proteomes" id="UP001524547">
    <property type="component" value="Unassembled WGS sequence"/>
</dbReference>
<reference evidence="2 3" key="1">
    <citation type="submission" date="2022-06" db="EMBL/GenBank/DDBJ databases">
        <title>Rhizosaccharibacter gen. nov. sp. nov. KSS12, endophytic bacteria isolated from sugarcane.</title>
        <authorList>
            <person name="Pitiwittayakul N."/>
        </authorList>
    </citation>
    <scope>NUCLEOTIDE SEQUENCE [LARGE SCALE GENOMIC DNA]</scope>
    <source>
        <strain evidence="2 3">KSS12</strain>
    </source>
</reference>
<proteinExistence type="predicted"/>
<name>A0ABT1W0R5_9PROT</name>